<keyword evidence="3" id="KW-1185">Reference proteome</keyword>
<evidence type="ECO:0000313" key="3">
    <source>
        <dbReference type="Proteomes" id="UP000318939"/>
    </source>
</evidence>
<dbReference type="RefSeq" id="WP_142830345.1">
    <property type="nucleotide sequence ID" value="NZ_CP117267.1"/>
</dbReference>
<evidence type="ECO:0000313" key="2">
    <source>
        <dbReference type="EMBL" id="WFS22028.1"/>
    </source>
</evidence>
<reference evidence="2" key="1">
    <citation type="journal article" date="2019" name="Phytopathology">
        <title>A Novel Group of Rhizobium tumorigenes-Like Agrobacteria Associated with Crown Gall Disease of Rhododendron and Blueberry.</title>
        <authorList>
            <person name="Kuzmanovic N."/>
            <person name="Behrens P."/>
            <person name="Idczak E."/>
            <person name="Wagner S."/>
            <person name="Gotz M."/>
            <person name="Sproer C."/>
            <person name="Bunk B."/>
            <person name="Overmann J."/>
            <person name="Smalla K."/>
        </authorList>
    </citation>
    <scope>NUCLEOTIDE SEQUENCE</scope>
    <source>
        <strain evidence="2">Rho-6.2</strain>
    </source>
</reference>
<accession>A0ABY8IEL0</accession>
<gene>
    <name evidence="2" type="ORF">PR018_12700</name>
</gene>
<organism evidence="2 3">
    <name type="scientific">Rhizobium rhododendri</name>
    <dbReference type="NCBI Taxonomy" id="2506430"/>
    <lineage>
        <taxon>Bacteria</taxon>
        <taxon>Pseudomonadati</taxon>
        <taxon>Pseudomonadota</taxon>
        <taxon>Alphaproteobacteria</taxon>
        <taxon>Hyphomicrobiales</taxon>
        <taxon>Rhizobiaceae</taxon>
        <taxon>Rhizobium/Agrobacterium group</taxon>
        <taxon>Rhizobium</taxon>
    </lineage>
</organism>
<sequence>MDDQAGFQQMPQEAAVRQASNRPASIDNAFMGALYMVSTTAQFQPLVQPLVLPLAAPAEDHENANNSGFH</sequence>
<feature type="compositionally biased region" description="Polar residues" evidence="1">
    <location>
        <begin position="1"/>
        <end position="11"/>
    </location>
</feature>
<dbReference type="EMBL" id="CP117267">
    <property type="protein sequence ID" value="WFS22028.1"/>
    <property type="molecule type" value="Genomic_DNA"/>
</dbReference>
<proteinExistence type="predicted"/>
<dbReference type="Proteomes" id="UP000318939">
    <property type="component" value="Chromosome"/>
</dbReference>
<evidence type="ECO:0000256" key="1">
    <source>
        <dbReference type="SAM" id="MobiDB-lite"/>
    </source>
</evidence>
<feature type="region of interest" description="Disordered" evidence="1">
    <location>
        <begin position="1"/>
        <end position="21"/>
    </location>
</feature>
<protein>
    <submittedName>
        <fullName evidence="2">Uncharacterized protein</fullName>
    </submittedName>
</protein>
<name>A0ABY8IEL0_9HYPH</name>
<reference evidence="2" key="2">
    <citation type="journal article" date="2023" name="MicrobiologyOpen">
        <title>Genomics of the tumorigenes clade of the family Rhizobiaceae and description of Rhizobium rhododendri sp. nov.</title>
        <authorList>
            <person name="Kuzmanovic N."/>
            <person name="diCenzo G.C."/>
            <person name="Bunk B."/>
            <person name="Sproeer C."/>
            <person name="Fruehling A."/>
            <person name="Neumann-Schaal M."/>
            <person name="Overmann J."/>
            <person name="Smalla K."/>
        </authorList>
    </citation>
    <scope>NUCLEOTIDE SEQUENCE</scope>
    <source>
        <strain evidence="2">Rho-6.2</strain>
    </source>
</reference>